<dbReference type="InterPro" id="IPR039421">
    <property type="entry name" value="Type_1_exporter"/>
</dbReference>
<dbReference type="PROSITE" id="PS50893">
    <property type="entry name" value="ABC_TRANSPORTER_2"/>
    <property type="match status" value="1"/>
</dbReference>
<dbReference type="GO" id="GO:0005886">
    <property type="term" value="C:plasma membrane"/>
    <property type="evidence" value="ECO:0007669"/>
    <property type="project" value="UniProtKB-SubCell"/>
</dbReference>
<evidence type="ECO:0000256" key="5">
    <source>
        <dbReference type="ARBA" id="ARBA00022741"/>
    </source>
</evidence>
<dbReference type="InterPro" id="IPR017871">
    <property type="entry name" value="ABC_transporter-like_CS"/>
</dbReference>
<dbReference type="PATRIC" id="fig|520764.3.peg.1249"/>
<dbReference type="EMBL" id="LOED01000012">
    <property type="protein sequence ID" value="KXG77311.1"/>
    <property type="molecule type" value="Genomic_DNA"/>
</dbReference>
<dbReference type="InterPro" id="IPR027417">
    <property type="entry name" value="P-loop_NTPase"/>
</dbReference>
<keyword evidence="4 9" id="KW-0812">Transmembrane</keyword>
<evidence type="ECO:0000259" key="10">
    <source>
        <dbReference type="PROSITE" id="PS50893"/>
    </source>
</evidence>
<dbReference type="Gene3D" id="1.20.1560.10">
    <property type="entry name" value="ABC transporter type 1, transmembrane domain"/>
    <property type="match status" value="1"/>
</dbReference>
<evidence type="ECO:0000256" key="1">
    <source>
        <dbReference type="ARBA" id="ARBA00004651"/>
    </source>
</evidence>
<dbReference type="Pfam" id="PF00664">
    <property type="entry name" value="ABC_membrane"/>
    <property type="match status" value="1"/>
</dbReference>
<feature type="transmembrane region" description="Helical" evidence="9">
    <location>
        <begin position="52"/>
        <end position="76"/>
    </location>
</feature>
<feature type="transmembrane region" description="Helical" evidence="9">
    <location>
        <begin position="12"/>
        <end position="32"/>
    </location>
</feature>
<feature type="domain" description="ABC transmembrane type-1" evidence="11">
    <location>
        <begin position="16"/>
        <end position="298"/>
    </location>
</feature>
<keyword evidence="6 12" id="KW-0067">ATP-binding</keyword>
<proteinExistence type="predicted"/>
<evidence type="ECO:0000256" key="7">
    <source>
        <dbReference type="ARBA" id="ARBA00022989"/>
    </source>
</evidence>
<evidence type="ECO:0000313" key="13">
    <source>
        <dbReference type="Proteomes" id="UP000070427"/>
    </source>
</evidence>
<dbReference type="GO" id="GO:0016887">
    <property type="term" value="F:ATP hydrolysis activity"/>
    <property type="evidence" value="ECO:0007669"/>
    <property type="project" value="InterPro"/>
</dbReference>
<keyword evidence="3" id="KW-1003">Cell membrane</keyword>
<dbReference type="InterPro" id="IPR011527">
    <property type="entry name" value="ABC1_TM_dom"/>
</dbReference>
<dbReference type="InterPro" id="IPR036640">
    <property type="entry name" value="ABC1_TM_sf"/>
</dbReference>
<dbReference type="FunFam" id="1.20.1560.10:FF:000040">
    <property type="entry name" value="Multidrug ABC transporter ATP-binding protein"/>
    <property type="match status" value="1"/>
</dbReference>
<evidence type="ECO:0000256" key="8">
    <source>
        <dbReference type="ARBA" id="ARBA00023136"/>
    </source>
</evidence>
<organism evidence="12 13">
    <name type="scientific">Fervidicola ferrireducens</name>
    <dbReference type="NCBI Taxonomy" id="520764"/>
    <lineage>
        <taxon>Bacteria</taxon>
        <taxon>Bacillati</taxon>
        <taxon>Bacillota</taxon>
        <taxon>Clostridia</taxon>
        <taxon>Thermosediminibacterales</taxon>
        <taxon>Thermosediminibacteraceae</taxon>
        <taxon>Fervidicola</taxon>
    </lineage>
</organism>
<dbReference type="SUPFAM" id="SSF90123">
    <property type="entry name" value="ABC transporter transmembrane region"/>
    <property type="match status" value="1"/>
</dbReference>
<accession>A0A140L9T6</accession>
<keyword evidence="5" id="KW-0547">Nucleotide-binding</keyword>
<dbReference type="InterPro" id="IPR003593">
    <property type="entry name" value="AAA+_ATPase"/>
</dbReference>
<feature type="transmembrane region" description="Helical" evidence="9">
    <location>
        <begin position="133"/>
        <end position="150"/>
    </location>
</feature>
<dbReference type="OrthoDB" id="9762517at2"/>
<keyword evidence="7 9" id="KW-1133">Transmembrane helix</keyword>
<evidence type="ECO:0000259" key="11">
    <source>
        <dbReference type="PROSITE" id="PS50929"/>
    </source>
</evidence>
<dbReference type="Gene3D" id="3.40.50.300">
    <property type="entry name" value="P-loop containing nucleotide triphosphate hydrolases"/>
    <property type="match status" value="1"/>
</dbReference>
<feature type="transmembrane region" description="Helical" evidence="9">
    <location>
        <begin position="238"/>
        <end position="258"/>
    </location>
</feature>
<keyword evidence="13" id="KW-1185">Reference proteome</keyword>
<feature type="transmembrane region" description="Helical" evidence="9">
    <location>
        <begin position="156"/>
        <end position="174"/>
    </location>
</feature>
<dbReference type="PANTHER" id="PTHR43394">
    <property type="entry name" value="ATP-DEPENDENT PERMEASE MDL1, MITOCHONDRIAL"/>
    <property type="match status" value="1"/>
</dbReference>
<comment type="caution">
    <text evidence="12">The sequence shown here is derived from an EMBL/GenBank/DDBJ whole genome shotgun (WGS) entry which is preliminary data.</text>
</comment>
<keyword evidence="8 9" id="KW-0472">Membrane</keyword>
<name>A0A140L9T6_9FIRM</name>
<dbReference type="SMART" id="SM00382">
    <property type="entry name" value="AAA"/>
    <property type="match status" value="1"/>
</dbReference>
<evidence type="ECO:0000256" key="9">
    <source>
        <dbReference type="SAM" id="Phobius"/>
    </source>
</evidence>
<sequence length="574" mass="64261">MQKLLKWLKPYKNYVIASLFLIFLQAVSELYLPNLMADIVDTGILNKDVGYILRKGIMMLLVALGGTIAAILASYLSSKAAVGFGRDLREDIFKHVGSFSLAEFDKFGTASLITRTVNDVNQIQMMTVMGLRMVARAPLMGIGSMIMAVYKDAKLSLVLLVTVPFLIGIVYFLYRRSVPLFEAIQKKIDRLNLILRENLIGIRVIRAFNRSEYEKQRFEKANLDLTETSIKVNRLMSWFMPATSLVVNFTIIAILWFGGIRIERGTLQVGDLMAFIQYVMHLMFSLMMMSMAFVMFPRAYASASRVIEVLETVPEIKEPENPLEPEEIKGTIEFKDVTFKYPGSAEPVLKEISFRAEPGSVTAIIGGTGAGKTTILNLIMRFYDVTSGSILIDGIDIRLLPLGKLRDAIGYVPQRVVLFSGTVEENIRFGKDLRREEVERAALIAQASEFISNMEGGYNSVISQGGKNLSGGQKQRLSIARAVAKKSRIYLFDDCFSALDFKTDAKVRAAIKEETKDSTVLVVAQRVATVMDADQIIVLKDGRIAGIGKHEELFKTCREYREIVLSQLSEEEFT</sequence>
<dbReference type="Proteomes" id="UP000070427">
    <property type="component" value="Unassembled WGS sequence"/>
</dbReference>
<evidence type="ECO:0000256" key="6">
    <source>
        <dbReference type="ARBA" id="ARBA00022840"/>
    </source>
</evidence>
<comment type="subcellular location">
    <subcellularLocation>
        <location evidence="1">Cell membrane</location>
        <topology evidence="1">Multi-pass membrane protein</topology>
    </subcellularLocation>
</comment>
<keyword evidence="2" id="KW-0813">Transport</keyword>
<evidence type="ECO:0000313" key="12">
    <source>
        <dbReference type="EMBL" id="KXG77311.1"/>
    </source>
</evidence>
<dbReference type="InParanoid" id="A0A140L9T6"/>
<dbReference type="SUPFAM" id="SSF52540">
    <property type="entry name" value="P-loop containing nucleoside triphosphate hydrolases"/>
    <property type="match status" value="1"/>
</dbReference>
<evidence type="ECO:0000256" key="2">
    <source>
        <dbReference type="ARBA" id="ARBA00022448"/>
    </source>
</evidence>
<feature type="domain" description="ABC transporter" evidence="10">
    <location>
        <begin position="332"/>
        <end position="566"/>
    </location>
</feature>
<dbReference type="STRING" id="520764.AN618_12080"/>
<dbReference type="RefSeq" id="WP_066353159.1">
    <property type="nucleotide sequence ID" value="NZ_LOED01000012.1"/>
</dbReference>
<dbReference type="GO" id="GO:0005524">
    <property type="term" value="F:ATP binding"/>
    <property type="evidence" value="ECO:0007669"/>
    <property type="project" value="UniProtKB-KW"/>
</dbReference>
<dbReference type="InterPro" id="IPR003439">
    <property type="entry name" value="ABC_transporter-like_ATP-bd"/>
</dbReference>
<dbReference type="PANTHER" id="PTHR43394:SF1">
    <property type="entry name" value="ATP-BINDING CASSETTE SUB-FAMILY B MEMBER 10, MITOCHONDRIAL"/>
    <property type="match status" value="1"/>
</dbReference>
<dbReference type="GO" id="GO:0015421">
    <property type="term" value="F:ABC-type oligopeptide transporter activity"/>
    <property type="evidence" value="ECO:0007669"/>
    <property type="project" value="TreeGrafter"/>
</dbReference>
<gene>
    <name evidence="12" type="ORF">AN618_12080</name>
</gene>
<dbReference type="Pfam" id="PF00005">
    <property type="entry name" value="ABC_tran"/>
    <property type="match status" value="1"/>
</dbReference>
<dbReference type="FunFam" id="3.40.50.300:FF:000221">
    <property type="entry name" value="Multidrug ABC transporter ATP-binding protein"/>
    <property type="match status" value="1"/>
</dbReference>
<evidence type="ECO:0000256" key="4">
    <source>
        <dbReference type="ARBA" id="ARBA00022692"/>
    </source>
</evidence>
<reference evidence="12 13" key="1">
    <citation type="submission" date="2015-12" db="EMBL/GenBank/DDBJ databases">
        <title>Draft genome sequnece of Fervidicola ferrireducens strain Y170.</title>
        <authorList>
            <person name="Patel B.K."/>
        </authorList>
    </citation>
    <scope>NUCLEOTIDE SEQUENCE [LARGE SCALE GENOMIC DNA]</scope>
    <source>
        <strain evidence="12 13">Y170</strain>
    </source>
</reference>
<dbReference type="FunCoup" id="A0A140L9T6">
    <property type="interactions" value="102"/>
</dbReference>
<dbReference type="CDD" id="cd18548">
    <property type="entry name" value="ABC_6TM_Tm287_like"/>
    <property type="match status" value="1"/>
</dbReference>
<dbReference type="PROSITE" id="PS00211">
    <property type="entry name" value="ABC_TRANSPORTER_1"/>
    <property type="match status" value="1"/>
</dbReference>
<evidence type="ECO:0000256" key="3">
    <source>
        <dbReference type="ARBA" id="ARBA00022475"/>
    </source>
</evidence>
<dbReference type="AlphaFoldDB" id="A0A140L9T6"/>
<protein>
    <submittedName>
        <fullName evidence="12">Putative ABC transporter ATP-binding protein</fullName>
    </submittedName>
</protein>
<feature type="transmembrane region" description="Helical" evidence="9">
    <location>
        <begin position="278"/>
        <end position="296"/>
    </location>
</feature>
<dbReference type="PROSITE" id="PS50929">
    <property type="entry name" value="ABC_TM1F"/>
    <property type="match status" value="1"/>
</dbReference>